<name>A0A195CJ62_9HYME</name>
<proteinExistence type="predicted"/>
<dbReference type="EMBL" id="KQ977649">
    <property type="protein sequence ID" value="KYN00765.1"/>
    <property type="molecule type" value="Genomic_DNA"/>
</dbReference>
<dbReference type="OrthoDB" id="9445768at2759"/>
<dbReference type="AlphaFoldDB" id="A0A195CJ62"/>
<evidence type="ECO:0000313" key="3">
    <source>
        <dbReference type="Proteomes" id="UP000078542"/>
    </source>
</evidence>
<dbReference type="KEGG" id="ccoa:108775633"/>
<dbReference type="Proteomes" id="UP000078542">
    <property type="component" value="Unassembled WGS sequence"/>
</dbReference>
<accession>A0A195CJ62</accession>
<evidence type="ECO:0000313" key="2">
    <source>
        <dbReference type="EMBL" id="KYN00765.1"/>
    </source>
</evidence>
<keyword evidence="1" id="KW-0175">Coiled coil</keyword>
<sequence>MEYTLEDAFDSLVERQRKIEDTIEDLIDKISNNEVFTVNTPEEVRIKQNKLHESLCKKIRQVEPEDYPILRTSDLRSEVIIELEAEIHDMQKLYNKLQEKLSDIQEDIVYLRNKKDGLSKMQKVYLEDATETFAKKTYKKEYNLIKYLFHRAKKDLKTVVGIIFPNNDDFNRLLEMLTSAYVKGGDDVYVDVTSVALRYVNILLEADIIQYHPNNKTKIRIIELL</sequence>
<organism evidence="2 3">
    <name type="scientific">Cyphomyrmex costatus</name>
    <dbReference type="NCBI Taxonomy" id="456900"/>
    <lineage>
        <taxon>Eukaryota</taxon>
        <taxon>Metazoa</taxon>
        <taxon>Ecdysozoa</taxon>
        <taxon>Arthropoda</taxon>
        <taxon>Hexapoda</taxon>
        <taxon>Insecta</taxon>
        <taxon>Pterygota</taxon>
        <taxon>Neoptera</taxon>
        <taxon>Endopterygota</taxon>
        <taxon>Hymenoptera</taxon>
        <taxon>Apocrita</taxon>
        <taxon>Aculeata</taxon>
        <taxon>Formicoidea</taxon>
        <taxon>Formicidae</taxon>
        <taxon>Myrmicinae</taxon>
        <taxon>Cyphomyrmex</taxon>
    </lineage>
</organism>
<reference evidence="2 3" key="1">
    <citation type="submission" date="2016-03" db="EMBL/GenBank/DDBJ databases">
        <title>Cyphomyrmex costatus WGS genome.</title>
        <authorList>
            <person name="Nygaard S."/>
            <person name="Hu H."/>
            <person name="Boomsma J."/>
            <person name="Zhang G."/>
        </authorList>
    </citation>
    <scope>NUCLEOTIDE SEQUENCE [LARGE SCALE GENOMIC DNA]</scope>
    <source>
        <strain evidence="2">MS0001</strain>
        <tissue evidence="2">Whole body</tissue>
    </source>
</reference>
<gene>
    <name evidence="2" type="ORF">ALC62_08448</name>
</gene>
<feature type="coiled-coil region" evidence="1">
    <location>
        <begin position="80"/>
        <end position="114"/>
    </location>
</feature>
<keyword evidence="3" id="KW-1185">Reference proteome</keyword>
<evidence type="ECO:0000256" key="1">
    <source>
        <dbReference type="SAM" id="Coils"/>
    </source>
</evidence>
<protein>
    <submittedName>
        <fullName evidence="2">Uncharacterized protein</fullName>
    </submittedName>
</protein>